<protein>
    <recommendedName>
        <fullName evidence="6">HTH-type transcriptional regulator TtuA</fullName>
    </recommendedName>
    <alternativeName>
        <fullName evidence="7">Tartrate utilization transcriptional regulator</fullName>
    </alternativeName>
</protein>
<dbReference type="InterPro" id="IPR000847">
    <property type="entry name" value="LysR_HTH_N"/>
</dbReference>
<dbReference type="InterPro" id="IPR005119">
    <property type="entry name" value="LysR_subst-bd"/>
</dbReference>
<dbReference type="Pfam" id="PF00126">
    <property type="entry name" value="HTH_1"/>
    <property type="match status" value="1"/>
</dbReference>
<evidence type="ECO:0000256" key="5">
    <source>
        <dbReference type="ARBA" id="ARBA00054626"/>
    </source>
</evidence>
<dbReference type="Pfam" id="PF03466">
    <property type="entry name" value="LysR_substrate"/>
    <property type="match status" value="1"/>
</dbReference>
<evidence type="ECO:0000256" key="3">
    <source>
        <dbReference type="ARBA" id="ARBA00023125"/>
    </source>
</evidence>
<evidence type="ECO:0000259" key="8">
    <source>
        <dbReference type="PROSITE" id="PS50931"/>
    </source>
</evidence>
<organism evidence="9 10">
    <name type="scientific">Rhizobium lusitanum</name>
    <dbReference type="NCBI Taxonomy" id="293958"/>
    <lineage>
        <taxon>Bacteria</taxon>
        <taxon>Pseudomonadati</taxon>
        <taxon>Pseudomonadota</taxon>
        <taxon>Alphaproteobacteria</taxon>
        <taxon>Hyphomicrobiales</taxon>
        <taxon>Rhizobiaceae</taxon>
        <taxon>Rhizobium/Agrobacterium group</taxon>
        <taxon>Rhizobium</taxon>
    </lineage>
</organism>
<dbReference type="CDD" id="cd08422">
    <property type="entry name" value="PBP2_CrgA_like"/>
    <property type="match status" value="1"/>
</dbReference>
<comment type="caution">
    <text evidence="9">The sequence shown here is derived from an EMBL/GenBank/DDBJ whole genome shotgun (WGS) entry which is preliminary data.</text>
</comment>
<keyword evidence="2" id="KW-0805">Transcription regulation</keyword>
<dbReference type="PANTHER" id="PTHR30537">
    <property type="entry name" value="HTH-TYPE TRANSCRIPTIONAL REGULATOR"/>
    <property type="match status" value="1"/>
</dbReference>
<comment type="similarity">
    <text evidence="1">Belongs to the LysR transcriptional regulatory family.</text>
</comment>
<dbReference type="InterPro" id="IPR058163">
    <property type="entry name" value="LysR-type_TF_proteobact-type"/>
</dbReference>
<dbReference type="FunFam" id="1.10.10.10:FF:000001">
    <property type="entry name" value="LysR family transcriptional regulator"/>
    <property type="match status" value="1"/>
</dbReference>
<keyword evidence="3 9" id="KW-0238">DNA-binding</keyword>
<dbReference type="SUPFAM" id="SSF53850">
    <property type="entry name" value="Periplasmic binding protein-like II"/>
    <property type="match status" value="1"/>
</dbReference>
<evidence type="ECO:0000256" key="1">
    <source>
        <dbReference type="ARBA" id="ARBA00009437"/>
    </source>
</evidence>
<dbReference type="Gene3D" id="1.10.10.10">
    <property type="entry name" value="Winged helix-like DNA-binding domain superfamily/Winged helix DNA-binding domain"/>
    <property type="match status" value="1"/>
</dbReference>
<dbReference type="AlphaFoldDB" id="A0A7X0IS11"/>
<dbReference type="Proteomes" id="UP000565576">
    <property type="component" value="Unassembled WGS sequence"/>
</dbReference>
<accession>A0A7X0IS11</accession>
<dbReference type="RefSeq" id="WP_184705779.1">
    <property type="nucleotide sequence ID" value="NZ_JACHBG010000007.1"/>
</dbReference>
<evidence type="ECO:0000256" key="7">
    <source>
        <dbReference type="ARBA" id="ARBA00083243"/>
    </source>
</evidence>
<evidence type="ECO:0000256" key="6">
    <source>
        <dbReference type="ARBA" id="ARBA00067332"/>
    </source>
</evidence>
<name>A0A7X0IS11_9HYPH</name>
<dbReference type="GO" id="GO:0043565">
    <property type="term" value="F:sequence-specific DNA binding"/>
    <property type="evidence" value="ECO:0007669"/>
    <property type="project" value="TreeGrafter"/>
</dbReference>
<keyword evidence="4" id="KW-0804">Transcription</keyword>
<dbReference type="GO" id="GO:0003700">
    <property type="term" value="F:DNA-binding transcription factor activity"/>
    <property type="evidence" value="ECO:0007669"/>
    <property type="project" value="InterPro"/>
</dbReference>
<evidence type="ECO:0000256" key="4">
    <source>
        <dbReference type="ARBA" id="ARBA00023163"/>
    </source>
</evidence>
<dbReference type="Gene3D" id="3.40.190.290">
    <property type="match status" value="1"/>
</dbReference>
<dbReference type="SUPFAM" id="SSF46785">
    <property type="entry name" value="Winged helix' DNA-binding domain"/>
    <property type="match status" value="1"/>
</dbReference>
<gene>
    <name evidence="9" type="ORF">GGD46_003404</name>
</gene>
<dbReference type="PRINTS" id="PR00039">
    <property type="entry name" value="HTHLYSR"/>
</dbReference>
<dbReference type="GO" id="GO:0006351">
    <property type="term" value="P:DNA-templated transcription"/>
    <property type="evidence" value="ECO:0007669"/>
    <property type="project" value="TreeGrafter"/>
</dbReference>
<evidence type="ECO:0000256" key="2">
    <source>
        <dbReference type="ARBA" id="ARBA00023015"/>
    </source>
</evidence>
<reference evidence="9 10" key="1">
    <citation type="submission" date="2020-08" db="EMBL/GenBank/DDBJ databases">
        <title>Genomic Encyclopedia of Type Strains, Phase IV (KMG-V): Genome sequencing to study the core and pangenomes of soil and plant-associated prokaryotes.</title>
        <authorList>
            <person name="Whitman W."/>
        </authorList>
    </citation>
    <scope>NUCLEOTIDE SEQUENCE [LARGE SCALE GENOMIC DNA]</scope>
    <source>
        <strain evidence="9 10">SEMIA 4060</strain>
    </source>
</reference>
<dbReference type="EMBL" id="JACHBG010000007">
    <property type="protein sequence ID" value="MBB6486109.1"/>
    <property type="molecule type" value="Genomic_DNA"/>
</dbReference>
<feature type="domain" description="HTH lysR-type" evidence="8">
    <location>
        <begin position="3"/>
        <end position="60"/>
    </location>
</feature>
<sequence length="303" mass="33313">MGVSLDRLTVFRAVVETGSFTAAARKLNQARAAVSFNVKQLESELGVTLLHRTTRSLALTDAGERFYARCLRILNEADDAISEARMAQTGLSGSLRLTSTVEYGASVIAPALQKFAALHPDLDIQFEAGSTNVDLLRERFDVAIRMGRNEQFQTSPYAGVHLATYRLRPVASPGLIASFERGIVDTPAMLGMLPHISNATVEHVKSWTMFDSHGRECPFEVPRRSRFLVNNASVVKALTVSGAGLALLPDWFVAPELGSGALVDVLPSYRFPDQQIYAMHLPVPVVPQKIRAWLRFLKDHVGR</sequence>
<dbReference type="InterPro" id="IPR036388">
    <property type="entry name" value="WH-like_DNA-bd_sf"/>
</dbReference>
<dbReference type="InterPro" id="IPR036390">
    <property type="entry name" value="WH_DNA-bd_sf"/>
</dbReference>
<proteinExistence type="inferred from homology"/>
<dbReference type="PROSITE" id="PS50931">
    <property type="entry name" value="HTH_LYSR"/>
    <property type="match status" value="1"/>
</dbReference>
<evidence type="ECO:0000313" key="9">
    <source>
        <dbReference type="EMBL" id="MBB6486109.1"/>
    </source>
</evidence>
<evidence type="ECO:0000313" key="10">
    <source>
        <dbReference type="Proteomes" id="UP000565576"/>
    </source>
</evidence>
<dbReference type="PANTHER" id="PTHR30537:SF66">
    <property type="entry name" value="IRON-REGULATED VIRULENCE REGULATORY PROTEIN IRGB"/>
    <property type="match status" value="1"/>
</dbReference>
<comment type="function">
    <text evidence="5">Transcriptional regulator of the ttuABCDE tartrate utilization operon.</text>
</comment>